<protein>
    <submittedName>
        <fullName evidence="3">WYL domain-containing protein</fullName>
    </submittedName>
</protein>
<dbReference type="Pfam" id="PF13280">
    <property type="entry name" value="WYL"/>
    <property type="match status" value="1"/>
</dbReference>
<evidence type="ECO:0000259" key="1">
    <source>
        <dbReference type="Pfam" id="PF13280"/>
    </source>
</evidence>
<dbReference type="RefSeq" id="WP_216631705.1">
    <property type="nucleotide sequence ID" value="NZ_JAHLQN010000001.1"/>
</dbReference>
<reference evidence="3 4" key="1">
    <citation type="submission" date="2021-06" db="EMBL/GenBank/DDBJ databases">
        <authorList>
            <person name="Sun Q."/>
            <person name="Li D."/>
        </authorList>
    </citation>
    <scope>NUCLEOTIDE SEQUENCE [LARGE SCALE GENOMIC DNA]</scope>
    <source>
        <strain evidence="3 4">MSJ-2</strain>
    </source>
</reference>
<evidence type="ECO:0000313" key="4">
    <source>
        <dbReference type="Proteomes" id="UP000787672"/>
    </source>
</evidence>
<accession>A0ABS6F7E8</accession>
<feature type="domain" description="WCX" evidence="2">
    <location>
        <begin position="277"/>
        <end position="346"/>
    </location>
</feature>
<dbReference type="InterPro" id="IPR051534">
    <property type="entry name" value="CBASS_pafABC_assoc_protein"/>
</dbReference>
<feature type="domain" description="WYL" evidence="1">
    <location>
        <begin position="169"/>
        <end position="243"/>
    </location>
</feature>
<dbReference type="PANTHER" id="PTHR34580">
    <property type="match status" value="1"/>
</dbReference>
<sequence length="358" mass="41674">MASPIKNSDKGGKRPGQKFKSLLVWQYLLKHTDDDHAASSEAIKEHLREYGITADRHSIARDIDALNELFAIDAAAEIDDRDRLNYEIIYDTSKRGYKVVCRPYDFEELRLLAECVRASKFISKSQEEHLLTTIEDLCSESQIEELHNEVYLVGRNKTSNKHIMRSMLKINRAIKEKCKISFKYLKYTLNDRSTQVARRGGKDYIRSPYKLLINDGNYYLLAYDSEKEDMRTYRLDRMKDVEIKHEARDGAAVYDKIDMRTYTQRVFSMFGGEDKFVSIRFTNDLLDTAVERFGNGGEVFYRPDDKGHFVVSAHVEISKQFYAWVCGFHTKAKIINPPEVVEGMKNFLNEISNRYESE</sequence>
<gene>
    <name evidence="3" type="ORF">KQI82_04550</name>
</gene>
<dbReference type="InterPro" id="IPR057727">
    <property type="entry name" value="WCX_dom"/>
</dbReference>
<evidence type="ECO:0000313" key="3">
    <source>
        <dbReference type="EMBL" id="MBU5626192.1"/>
    </source>
</evidence>
<name>A0ABS6F7E8_9FIRM</name>
<proteinExistence type="predicted"/>
<keyword evidence="4" id="KW-1185">Reference proteome</keyword>
<dbReference type="PROSITE" id="PS52050">
    <property type="entry name" value="WYL"/>
    <property type="match status" value="1"/>
</dbReference>
<evidence type="ECO:0000259" key="2">
    <source>
        <dbReference type="Pfam" id="PF25583"/>
    </source>
</evidence>
<organism evidence="3 4">
    <name type="scientific">Dysosmobacter acutus</name>
    <dbReference type="NCBI Taxonomy" id="2841504"/>
    <lineage>
        <taxon>Bacteria</taxon>
        <taxon>Bacillati</taxon>
        <taxon>Bacillota</taxon>
        <taxon>Clostridia</taxon>
        <taxon>Eubacteriales</taxon>
        <taxon>Oscillospiraceae</taxon>
        <taxon>Dysosmobacter</taxon>
    </lineage>
</organism>
<comment type="caution">
    <text evidence="3">The sequence shown here is derived from an EMBL/GenBank/DDBJ whole genome shotgun (WGS) entry which is preliminary data.</text>
</comment>
<dbReference type="Pfam" id="PF25583">
    <property type="entry name" value="WCX"/>
    <property type="match status" value="1"/>
</dbReference>
<dbReference type="EMBL" id="JAHLQN010000001">
    <property type="protein sequence ID" value="MBU5626192.1"/>
    <property type="molecule type" value="Genomic_DNA"/>
</dbReference>
<dbReference type="InterPro" id="IPR026881">
    <property type="entry name" value="WYL_dom"/>
</dbReference>
<dbReference type="PANTHER" id="PTHR34580:SF1">
    <property type="entry name" value="PROTEIN PAFC"/>
    <property type="match status" value="1"/>
</dbReference>
<dbReference type="Proteomes" id="UP000787672">
    <property type="component" value="Unassembled WGS sequence"/>
</dbReference>